<evidence type="ECO:0000256" key="2">
    <source>
        <dbReference type="SAM" id="Coils"/>
    </source>
</evidence>
<dbReference type="Proteomes" id="UP000467841">
    <property type="component" value="Unassembled WGS sequence"/>
</dbReference>
<feature type="compositionally biased region" description="Polar residues" evidence="3">
    <location>
        <begin position="642"/>
        <end position="660"/>
    </location>
</feature>
<dbReference type="GO" id="GO:0003779">
    <property type="term" value="F:actin binding"/>
    <property type="evidence" value="ECO:0007669"/>
    <property type="project" value="InterPro"/>
</dbReference>
<dbReference type="Pfam" id="PF25014">
    <property type="entry name" value="NET2A"/>
    <property type="match status" value="1"/>
</dbReference>
<feature type="region of interest" description="Disordered" evidence="3">
    <location>
        <begin position="528"/>
        <end position="552"/>
    </location>
</feature>
<feature type="compositionally biased region" description="Polar residues" evidence="3">
    <location>
        <begin position="879"/>
        <end position="895"/>
    </location>
</feature>
<organism evidence="6 7">
    <name type="scientific">Microthlaspi erraticum</name>
    <dbReference type="NCBI Taxonomy" id="1685480"/>
    <lineage>
        <taxon>Eukaryota</taxon>
        <taxon>Viridiplantae</taxon>
        <taxon>Streptophyta</taxon>
        <taxon>Embryophyta</taxon>
        <taxon>Tracheophyta</taxon>
        <taxon>Spermatophyta</taxon>
        <taxon>Magnoliopsida</taxon>
        <taxon>eudicotyledons</taxon>
        <taxon>Gunneridae</taxon>
        <taxon>Pentapetalae</taxon>
        <taxon>rosids</taxon>
        <taxon>malvids</taxon>
        <taxon>Brassicales</taxon>
        <taxon>Brassicaceae</taxon>
        <taxon>Coluteocarpeae</taxon>
        <taxon>Microthlaspi</taxon>
    </lineage>
</organism>
<sequence length="947" mass="107613">MLQRAASNAYSWWWASHIRTKQSKWLEHNLQDMEEKVEYTLKIIDEDGDTFAKRAEMYYRKRPEIVNFVEEAFRSYRALAERYDHLSRELQSANRTIATAFPEHVQFPLEDDDEDGNRDYEGNKPPKHLHLIPKGSNIPEVPEIPKKEFRSPSMMLSRKGPAGLKRTVSTAMAKREAAAMVSSGLSKEEGLEEIDKLQKGILALQTEKEFVRSSYEQSYERYWDLENEVTEMQKRVCSLQDEFGLGAAIDDSEARTLMASTALSSCKVTLGRLQEKQKQSVEQAEVEKERIITAKERFYALRNRFEKSDDYYVAKTEAQEEQEQEEEADVVQEPSYESEREESNENLTVVKLAEKIDDLVQRVVSLETNASSHTALVKTLRTETDELHEHIRGLEEDKAALVSDSTVMKQRITVLEDELSKVRKLFKKVEDQNKNLQIQFKEANKTADDLSGKLQDVKMDEDVEGGGIFQRVVSGSEDSHSKETQMRKKAAAVLVKESEEEHSEGGQEEKREVKDSFALSETASTCFGTETEDLVTEDEDGETPNWRQMLPDGMEDREKVLLDEYTSVLRDYREVKRKLGEVEKKNREGFFELALQLRELKNAAAYKDVEIQSLRQKLDTPGKDSPHQAEGNNSLEHDQGQRESVSISPTSLFSVSTTPHHQGGDVKRTPGRTKSAEVRVKFVDVNDSPRSKIPTVEDKVRGDIDAVLEENLEFWLRFSTSVHQIQKYQTTVQDLKSELSKLRIESKQSQESPRSGGNNSAVASEAKPIYRHLREIRTELQLWLENSAVLKDELQGRYASLANIQEEIARVTSQSGGSKVSDSEISGYQAAKFHGEILNMKQENKRVSTELQSGLDRVRAMKTEAERILSKLEDDLGITSATEARTTPSKSSSSGRPRIPLRSFLFGVKLKKHSKQKQSASSLFSCVSPSPALQKQSSYIKPGKLPE</sequence>
<feature type="region of interest" description="Disordered" evidence="3">
    <location>
        <begin position="618"/>
        <end position="675"/>
    </location>
</feature>
<feature type="compositionally biased region" description="Acidic residues" evidence="3">
    <location>
        <begin position="319"/>
        <end position="330"/>
    </location>
</feature>
<feature type="region of interest" description="Disordered" evidence="3">
    <location>
        <begin position="915"/>
        <end position="947"/>
    </location>
</feature>
<evidence type="ECO:0000313" key="5">
    <source>
        <dbReference type="EMBL" id="CAA7028237.1"/>
    </source>
</evidence>
<feature type="compositionally biased region" description="Polar residues" evidence="3">
    <location>
        <begin position="749"/>
        <end position="762"/>
    </location>
</feature>
<evidence type="ECO:0000259" key="4">
    <source>
        <dbReference type="PROSITE" id="PS51774"/>
    </source>
</evidence>
<dbReference type="InterPro" id="IPR056889">
    <property type="entry name" value="NET2A-D/KIP1-like_C"/>
</dbReference>
<reference evidence="6 7" key="1">
    <citation type="submission" date="2020-01" db="EMBL/GenBank/DDBJ databases">
        <authorList>
            <person name="Mishra B."/>
        </authorList>
    </citation>
    <scope>NUCLEOTIDE SEQUENCE [LARGE SCALE GENOMIC DNA]</scope>
</reference>
<gene>
    <name evidence="5" type="ORF">MERR_LOCUS15472</name>
    <name evidence="6" type="ORF">MERR_LOCUS37634</name>
</gene>
<feature type="compositionally biased region" description="Polar residues" evidence="3">
    <location>
        <begin position="924"/>
        <end position="939"/>
    </location>
</feature>
<keyword evidence="1 2" id="KW-0175">Coiled coil</keyword>
<dbReference type="InterPro" id="IPR011684">
    <property type="entry name" value="NAB"/>
</dbReference>
<feature type="coiled-coil region" evidence="2">
    <location>
        <begin position="69"/>
        <end position="96"/>
    </location>
</feature>
<dbReference type="AlphaFoldDB" id="A0A6D2KDP9"/>
<feature type="region of interest" description="Disordered" evidence="3">
    <location>
        <begin position="496"/>
        <end position="515"/>
    </location>
</feature>
<feature type="region of interest" description="Disordered" evidence="3">
    <location>
        <begin position="107"/>
        <end position="144"/>
    </location>
</feature>
<dbReference type="PANTHER" id="PTHR31631:SF18">
    <property type="entry name" value="PROTEIN NETWORKED 2A"/>
    <property type="match status" value="1"/>
</dbReference>
<feature type="coiled-coil region" evidence="2">
    <location>
        <begin position="349"/>
        <end position="453"/>
    </location>
</feature>
<dbReference type="OrthoDB" id="616075at2759"/>
<dbReference type="PROSITE" id="PS51774">
    <property type="entry name" value="NAB"/>
    <property type="match status" value="1"/>
</dbReference>
<keyword evidence="7" id="KW-1185">Reference proteome</keyword>
<dbReference type="Pfam" id="PF07765">
    <property type="entry name" value="KIP1"/>
    <property type="match status" value="1"/>
</dbReference>
<feature type="region of interest" description="Disordered" evidence="3">
    <location>
        <begin position="743"/>
        <end position="763"/>
    </location>
</feature>
<feature type="domain" description="NAB" evidence="4">
    <location>
        <begin position="10"/>
        <end position="90"/>
    </location>
</feature>
<evidence type="ECO:0000256" key="3">
    <source>
        <dbReference type="SAM" id="MobiDB-lite"/>
    </source>
</evidence>
<feature type="compositionally biased region" description="Basic and acidic residues" evidence="3">
    <location>
        <begin position="618"/>
        <end position="627"/>
    </location>
</feature>
<dbReference type="EMBL" id="CACVBM020001065">
    <property type="protein sequence ID" value="CAA7028237.1"/>
    <property type="molecule type" value="Genomic_DNA"/>
</dbReference>
<dbReference type="Pfam" id="PF24918">
    <property type="entry name" value="NET2A_C"/>
    <property type="match status" value="1"/>
</dbReference>
<feature type="compositionally biased region" description="Acidic residues" evidence="3">
    <location>
        <begin position="530"/>
        <end position="542"/>
    </location>
</feature>
<dbReference type="PANTHER" id="PTHR31631">
    <property type="entry name" value="PROTEIN NETWORKED 2D"/>
    <property type="match status" value="1"/>
</dbReference>
<name>A0A6D2KDP9_9BRAS</name>
<feature type="region of interest" description="Disordered" evidence="3">
    <location>
        <begin position="879"/>
        <end position="898"/>
    </location>
</feature>
<feature type="region of interest" description="Disordered" evidence="3">
    <location>
        <begin position="316"/>
        <end position="344"/>
    </location>
</feature>
<proteinExistence type="predicted"/>
<evidence type="ECO:0000313" key="6">
    <source>
        <dbReference type="EMBL" id="CAA7050399.1"/>
    </source>
</evidence>
<accession>A0A6D2KDP9</accession>
<feature type="compositionally biased region" description="Basic and acidic residues" evidence="3">
    <location>
        <begin position="662"/>
        <end position="675"/>
    </location>
</feature>
<dbReference type="EMBL" id="CACVBM020001448">
    <property type="protein sequence ID" value="CAA7050399.1"/>
    <property type="molecule type" value="Genomic_DNA"/>
</dbReference>
<dbReference type="InterPro" id="IPR056888">
    <property type="entry name" value="NET2A-D/KIP1-like_dom"/>
</dbReference>
<evidence type="ECO:0000256" key="1">
    <source>
        <dbReference type="ARBA" id="ARBA00023054"/>
    </source>
</evidence>
<evidence type="ECO:0000313" key="7">
    <source>
        <dbReference type="Proteomes" id="UP000467841"/>
    </source>
</evidence>
<protein>
    <recommendedName>
        <fullName evidence="4">NAB domain-containing protein</fullName>
    </recommendedName>
</protein>